<evidence type="ECO:0000256" key="8">
    <source>
        <dbReference type="ARBA" id="ARBA00023125"/>
    </source>
</evidence>
<dbReference type="Pfam" id="PF01726">
    <property type="entry name" value="LexA_DNA_bind"/>
    <property type="match status" value="1"/>
</dbReference>
<dbReference type="Pfam" id="PF00717">
    <property type="entry name" value="Peptidase_S24"/>
    <property type="match status" value="1"/>
</dbReference>
<reference evidence="16 17" key="1">
    <citation type="submission" date="2020-08" db="EMBL/GenBank/DDBJ databases">
        <title>Bridging the membrane lipid divide: bacteria of the FCB group superphylum have the potential to synthesize archaeal ether lipids.</title>
        <authorList>
            <person name="Villanueva L."/>
            <person name="Von Meijenfeldt F.A.B."/>
            <person name="Westbye A.B."/>
            <person name="Yadav S."/>
            <person name="Hopmans E.C."/>
            <person name="Dutilh B.E."/>
            <person name="Sinninghe Damste J.S."/>
        </authorList>
    </citation>
    <scope>NUCLEOTIDE SEQUENCE [LARGE SCALE GENOMIC DNA]</scope>
    <source>
        <strain evidence="16">NIOZ-UU36</strain>
    </source>
</reference>
<evidence type="ECO:0000256" key="9">
    <source>
        <dbReference type="ARBA" id="ARBA00023163"/>
    </source>
</evidence>
<name>A0A8J6NHY9_9CHLR</name>
<dbReference type="EC" id="3.4.21.88" evidence="12"/>
<dbReference type="HAMAP" id="MF_00015">
    <property type="entry name" value="LexA"/>
    <property type="match status" value="1"/>
</dbReference>
<dbReference type="GO" id="GO:0003677">
    <property type="term" value="F:DNA binding"/>
    <property type="evidence" value="ECO:0007669"/>
    <property type="project" value="UniProtKB-UniRule"/>
</dbReference>
<evidence type="ECO:0000256" key="12">
    <source>
        <dbReference type="HAMAP-Rule" id="MF_00015"/>
    </source>
</evidence>
<comment type="function">
    <text evidence="12">Represses a number of genes involved in the response to DNA damage (SOS response), including recA and lexA. In the presence of single-stranded DNA, RecA interacts with LexA causing an autocatalytic cleavage which disrupts the DNA-binding part of LexA, leading to derepression of the SOS regulon and eventually DNA repair.</text>
</comment>
<evidence type="ECO:0000256" key="10">
    <source>
        <dbReference type="ARBA" id="ARBA00023204"/>
    </source>
</evidence>
<keyword evidence="2 12" id="KW-0678">Repressor</keyword>
<dbReference type="InterPro" id="IPR036388">
    <property type="entry name" value="WH-like_DNA-bd_sf"/>
</dbReference>
<dbReference type="InterPro" id="IPR006199">
    <property type="entry name" value="LexA_DNA-bd_dom"/>
</dbReference>
<comment type="caution">
    <text evidence="16">The sequence shown here is derived from an EMBL/GenBank/DDBJ whole genome shotgun (WGS) entry which is preliminary data.</text>
</comment>
<keyword evidence="7 12" id="KW-0805">Transcription regulation</keyword>
<dbReference type="InterPro" id="IPR050077">
    <property type="entry name" value="LexA_repressor"/>
</dbReference>
<comment type="similarity">
    <text evidence="1 12 13">Belongs to the peptidase S24 family.</text>
</comment>
<feature type="site" description="Cleavage; by autolysis" evidence="12">
    <location>
        <begin position="92"/>
        <end position="93"/>
    </location>
</feature>
<keyword evidence="11 12" id="KW-0742">SOS response</keyword>
<dbReference type="InterPro" id="IPR039418">
    <property type="entry name" value="LexA-like"/>
</dbReference>
<protein>
    <recommendedName>
        <fullName evidence="12">LexA repressor</fullName>
        <ecNumber evidence="12">3.4.21.88</ecNumber>
    </recommendedName>
</protein>
<dbReference type="Gene3D" id="2.10.109.10">
    <property type="entry name" value="Umud Fragment, subunit A"/>
    <property type="match status" value="1"/>
</dbReference>
<dbReference type="PANTHER" id="PTHR33516:SF2">
    <property type="entry name" value="LEXA REPRESSOR-RELATED"/>
    <property type="match status" value="1"/>
</dbReference>
<dbReference type="EMBL" id="JACNJN010000049">
    <property type="protein sequence ID" value="MBC8334128.1"/>
    <property type="molecule type" value="Genomic_DNA"/>
</dbReference>
<dbReference type="GO" id="GO:0006260">
    <property type="term" value="P:DNA replication"/>
    <property type="evidence" value="ECO:0007669"/>
    <property type="project" value="UniProtKB-UniRule"/>
</dbReference>
<dbReference type="SUPFAM" id="SSF46785">
    <property type="entry name" value="Winged helix' DNA-binding domain"/>
    <property type="match status" value="1"/>
</dbReference>
<evidence type="ECO:0000256" key="11">
    <source>
        <dbReference type="ARBA" id="ARBA00023236"/>
    </source>
</evidence>
<organism evidence="16 17">
    <name type="scientific">Candidatus Desulfolinea nitratireducens</name>
    <dbReference type="NCBI Taxonomy" id="2841698"/>
    <lineage>
        <taxon>Bacteria</taxon>
        <taxon>Bacillati</taxon>
        <taxon>Chloroflexota</taxon>
        <taxon>Anaerolineae</taxon>
        <taxon>Anaerolineales</taxon>
        <taxon>Anaerolineales incertae sedis</taxon>
        <taxon>Candidatus Desulfolinea</taxon>
    </lineage>
</organism>
<dbReference type="Gene3D" id="1.10.10.10">
    <property type="entry name" value="Winged helix-like DNA-binding domain superfamily/Winged helix DNA-binding domain"/>
    <property type="match status" value="1"/>
</dbReference>
<dbReference type="GO" id="GO:0045892">
    <property type="term" value="P:negative regulation of DNA-templated transcription"/>
    <property type="evidence" value="ECO:0007669"/>
    <property type="project" value="UniProtKB-UniRule"/>
</dbReference>
<dbReference type="NCBIfam" id="TIGR00498">
    <property type="entry name" value="lexA"/>
    <property type="match status" value="1"/>
</dbReference>
<feature type="active site" description="For autocatalytic cleavage activity" evidence="12">
    <location>
        <position position="137"/>
    </location>
</feature>
<dbReference type="AlphaFoldDB" id="A0A8J6NHY9"/>
<dbReference type="GO" id="GO:0006508">
    <property type="term" value="P:proteolysis"/>
    <property type="evidence" value="ECO:0007669"/>
    <property type="project" value="InterPro"/>
</dbReference>
<evidence type="ECO:0000259" key="14">
    <source>
        <dbReference type="Pfam" id="PF00717"/>
    </source>
</evidence>
<evidence type="ECO:0000313" key="16">
    <source>
        <dbReference type="EMBL" id="MBC8334128.1"/>
    </source>
</evidence>
<evidence type="ECO:0000256" key="3">
    <source>
        <dbReference type="ARBA" id="ARBA00022705"/>
    </source>
</evidence>
<accession>A0A8J6NHY9</accession>
<evidence type="ECO:0000259" key="15">
    <source>
        <dbReference type="Pfam" id="PF01726"/>
    </source>
</evidence>
<comment type="subunit">
    <text evidence="12">Homodimer.</text>
</comment>
<keyword evidence="8 12" id="KW-0238">DNA-binding</keyword>
<keyword evidence="4 12" id="KW-0227">DNA damage</keyword>
<gene>
    <name evidence="12 16" type="primary">lexA</name>
    <name evidence="16" type="ORF">H8E29_02585</name>
</gene>
<dbReference type="GO" id="GO:0004252">
    <property type="term" value="F:serine-type endopeptidase activity"/>
    <property type="evidence" value="ECO:0007669"/>
    <property type="project" value="UniProtKB-UniRule"/>
</dbReference>
<dbReference type="InterPro" id="IPR036286">
    <property type="entry name" value="LexA/Signal_pep-like_sf"/>
</dbReference>
<feature type="domain" description="LexA repressor DNA-binding" evidence="15">
    <location>
        <begin position="6"/>
        <end position="69"/>
    </location>
</feature>
<keyword evidence="9 12" id="KW-0804">Transcription</keyword>
<evidence type="ECO:0000256" key="13">
    <source>
        <dbReference type="RuleBase" id="RU003991"/>
    </source>
</evidence>
<evidence type="ECO:0000256" key="7">
    <source>
        <dbReference type="ARBA" id="ARBA00023015"/>
    </source>
</evidence>
<evidence type="ECO:0000256" key="2">
    <source>
        <dbReference type="ARBA" id="ARBA00022491"/>
    </source>
</evidence>
<dbReference type="InterPro" id="IPR006200">
    <property type="entry name" value="LexA"/>
</dbReference>
<feature type="domain" description="Peptidase S24/S26A/S26B/S26C" evidence="14">
    <location>
        <begin position="85"/>
        <end position="214"/>
    </location>
</feature>
<dbReference type="PRINTS" id="PR00726">
    <property type="entry name" value="LEXASERPTASE"/>
</dbReference>
<evidence type="ECO:0000256" key="6">
    <source>
        <dbReference type="ARBA" id="ARBA00022813"/>
    </source>
</evidence>
<dbReference type="InterPro" id="IPR015927">
    <property type="entry name" value="Peptidase_S24_S26A/B/C"/>
</dbReference>
<keyword evidence="3 12" id="KW-0235">DNA replication</keyword>
<keyword evidence="5 12" id="KW-0378">Hydrolase</keyword>
<evidence type="ECO:0000256" key="5">
    <source>
        <dbReference type="ARBA" id="ARBA00022801"/>
    </source>
</evidence>
<dbReference type="InterPro" id="IPR006197">
    <property type="entry name" value="Peptidase_S24_LexA"/>
</dbReference>
<comment type="catalytic activity">
    <reaction evidence="12">
        <text>Hydrolysis of Ala-|-Gly bond in repressor LexA.</text>
        <dbReference type="EC" id="3.4.21.88"/>
    </reaction>
</comment>
<dbReference type="GO" id="GO:0009432">
    <property type="term" value="P:SOS response"/>
    <property type="evidence" value="ECO:0007669"/>
    <property type="project" value="UniProtKB-UniRule"/>
</dbReference>
<evidence type="ECO:0000256" key="1">
    <source>
        <dbReference type="ARBA" id="ARBA00007484"/>
    </source>
</evidence>
<evidence type="ECO:0000313" key="17">
    <source>
        <dbReference type="Proteomes" id="UP000614469"/>
    </source>
</evidence>
<feature type="active site" description="For autocatalytic cleavage activity" evidence="12">
    <location>
        <position position="178"/>
    </location>
</feature>
<dbReference type="InterPro" id="IPR036390">
    <property type="entry name" value="WH_DNA-bd_sf"/>
</dbReference>
<sequence length="225" mass="24995">MVRKSKGLGERHKKILAFLKTYQERTGYPPTIREIGEDTGISSTSVVNYYLDQLEKMGRIERQRKISRGVQLAGGSPLGEMFKIPVAGRIVAGEPIPVPASDFSYFDAETSIDIARSLLPSPDKSEGLFALEVDGDSMIDAMVNDGDIVVMKSTGGIQPNNGDMVAVWLPERDETTLKYFYKEKEGYRLQPANPTMEAIHVDKDEALEIKGKVVMVIRQIEKTVI</sequence>
<evidence type="ECO:0000256" key="4">
    <source>
        <dbReference type="ARBA" id="ARBA00022763"/>
    </source>
</evidence>
<keyword evidence="6 12" id="KW-0068">Autocatalytic cleavage</keyword>
<dbReference type="SUPFAM" id="SSF51306">
    <property type="entry name" value="LexA/Signal peptidase"/>
    <property type="match status" value="1"/>
</dbReference>
<dbReference type="Proteomes" id="UP000614469">
    <property type="component" value="Unassembled WGS sequence"/>
</dbReference>
<dbReference type="PANTHER" id="PTHR33516">
    <property type="entry name" value="LEXA REPRESSOR"/>
    <property type="match status" value="1"/>
</dbReference>
<dbReference type="GO" id="GO:0006281">
    <property type="term" value="P:DNA repair"/>
    <property type="evidence" value="ECO:0007669"/>
    <property type="project" value="UniProtKB-UniRule"/>
</dbReference>
<feature type="DNA-binding region" description="H-T-H motif" evidence="12">
    <location>
        <begin position="32"/>
        <end position="52"/>
    </location>
</feature>
<proteinExistence type="inferred from homology"/>
<keyword evidence="10 12" id="KW-0234">DNA repair</keyword>
<dbReference type="CDD" id="cd06529">
    <property type="entry name" value="S24_LexA-like"/>
    <property type="match status" value="1"/>
</dbReference>